<sequence>MRFGRTSKAIGVAAVAAMALSACASTGGGNTASEGAGDTAATGGTISVAETNAFSSFNSDTAAGNVDINGKIAYMTRGGFYHIDNELNVVRNEEFGTYEKLSDDPLVVKYTLNEGVQWSDGNAVDAADLMLNWVSESGYANDATVDPETGEVTEGTNYFDYAGDTSGLALTEIPEIGDDGRSITLTYSKPYADWEIVFGGLNDGGIGMPAHVIAEKAGLADEQALIDLIEGLERGDAANPADPNAELQAVADVYNTGFDTKSLPSDESLYLSSGPFMVDSITPDQSITLVRNESYDWGPTPNVNEITVRFIGAAPDQVQALENGEVDIIAPQPSADTVELLESIDGVTVEVDDQLAYDHIDLNYTGVFADENVREAFMKAVPRQTIVDRIVKPLKEDAAPLDSQFFVPAQEAYGASAASNGSEAYQEADIEGAKELLNGETPEVRIMYNKDNPNRVDAFALIQESAEQAGFEIVDGGLGASDWGAALGTGTYDASIYGWINSGVGVSGVPQIFRTDSGSNYNGFSDPEADKLMDELMVTTDAAAQDEIITKIDKLVWDSFYGLPLFQSVGLDAYNSERVEGVVYQPNQTGVFWNFWDWKVKGE</sequence>
<dbReference type="PROSITE" id="PS51257">
    <property type="entry name" value="PROKAR_LIPOPROTEIN"/>
    <property type="match status" value="1"/>
</dbReference>
<name>A0A1H1FBG2_9MICC</name>
<protein>
    <submittedName>
        <fullName evidence="3">Peptide/nickel transport system substrate-binding protein</fullName>
    </submittedName>
</protein>
<dbReference type="GO" id="GO:0042597">
    <property type="term" value="C:periplasmic space"/>
    <property type="evidence" value="ECO:0007669"/>
    <property type="project" value="UniProtKB-ARBA"/>
</dbReference>
<reference evidence="3 4" key="1">
    <citation type="submission" date="2016-10" db="EMBL/GenBank/DDBJ databases">
        <authorList>
            <person name="de Groot N.N."/>
        </authorList>
    </citation>
    <scope>NUCLEOTIDE SEQUENCE [LARGE SCALE GENOMIC DNA]</scope>
    <source>
        <strain evidence="3 4">DSM 20117</strain>
    </source>
</reference>
<keyword evidence="1" id="KW-0732">Signal</keyword>
<feature type="domain" description="Solute-binding protein family 5" evidence="2">
    <location>
        <begin position="100"/>
        <end position="518"/>
    </location>
</feature>
<feature type="chain" id="PRO_5039274752" evidence="1">
    <location>
        <begin position="25"/>
        <end position="603"/>
    </location>
</feature>
<evidence type="ECO:0000259" key="2">
    <source>
        <dbReference type="Pfam" id="PF00496"/>
    </source>
</evidence>
<accession>A0A1H1FBG2</accession>
<dbReference type="Gene3D" id="3.40.190.10">
    <property type="entry name" value="Periplasmic binding protein-like II"/>
    <property type="match status" value="1"/>
</dbReference>
<dbReference type="Pfam" id="PF00496">
    <property type="entry name" value="SBP_bac_5"/>
    <property type="match status" value="1"/>
</dbReference>
<dbReference type="KEGG" id="acry:AC20117_00805"/>
<keyword evidence="4" id="KW-1185">Reference proteome</keyword>
<dbReference type="CDD" id="cd08501">
    <property type="entry name" value="PBP2_Lpqw"/>
    <property type="match status" value="1"/>
</dbReference>
<dbReference type="PIRSF" id="PIRSF002741">
    <property type="entry name" value="MppA"/>
    <property type="match status" value="1"/>
</dbReference>
<dbReference type="RefSeq" id="WP_074701438.1">
    <property type="nucleotide sequence ID" value="NZ_CP018863.1"/>
</dbReference>
<dbReference type="OrthoDB" id="7888869at2"/>
<gene>
    <name evidence="3" type="ORF">SAMN04489742_3336</name>
</gene>
<dbReference type="GO" id="GO:0015833">
    <property type="term" value="P:peptide transport"/>
    <property type="evidence" value="ECO:0007669"/>
    <property type="project" value="TreeGrafter"/>
</dbReference>
<dbReference type="AlphaFoldDB" id="A0A1H1FBG2"/>
<dbReference type="GO" id="GO:1904680">
    <property type="term" value="F:peptide transmembrane transporter activity"/>
    <property type="evidence" value="ECO:0007669"/>
    <property type="project" value="TreeGrafter"/>
</dbReference>
<evidence type="ECO:0000313" key="4">
    <source>
        <dbReference type="Proteomes" id="UP000181917"/>
    </source>
</evidence>
<dbReference type="GO" id="GO:0043190">
    <property type="term" value="C:ATP-binding cassette (ABC) transporter complex"/>
    <property type="evidence" value="ECO:0007669"/>
    <property type="project" value="InterPro"/>
</dbReference>
<dbReference type="SUPFAM" id="SSF53850">
    <property type="entry name" value="Periplasmic binding protein-like II"/>
    <property type="match status" value="1"/>
</dbReference>
<dbReference type="InterPro" id="IPR030678">
    <property type="entry name" value="Peptide/Ni-bd"/>
</dbReference>
<dbReference type="PANTHER" id="PTHR30290:SF65">
    <property type="entry name" value="MONOACYL PHOSPHATIDYLINOSITOL TETRAMANNOSIDE-BINDING PROTEIN LPQW-RELATED"/>
    <property type="match status" value="1"/>
</dbReference>
<dbReference type="STRING" id="37928.SAMN04489742_3336"/>
<organism evidence="3 4">
    <name type="scientific">Crystallibacter crystallopoietes</name>
    <dbReference type="NCBI Taxonomy" id="37928"/>
    <lineage>
        <taxon>Bacteria</taxon>
        <taxon>Bacillati</taxon>
        <taxon>Actinomycetota</taxon>
        <taxon>Actinomycetes</taxon>
        <taxon>Micrococcales</taxon>
        <taxon>Micrococcaceae</taxon>
        <taxon>Crystallibacter</taxon>
    </lineage>
</organism>
<dbReference type="PANTHER" id="PTHR30290">
    <property type="entry name" value="PERIPLASMIC BINDING COMPONENT OF ABC TRANSPORTER"/>
    <property type="match status" value="1"/>
</dbReference>
<dbReference type="Proteomes" id="UP000181917">
    <property type="component" value="Unassembled WGS sequence"/>
</dbReference>
<evidence type="ECO:0000256" key="1">
    <source>
        <dbReference type="SAM" id="SignalP"/>
    </source>
</evidence>
<proteinExistence type="predicted"/>
<dbReference type="EMBL" id="FNKH01000002">
    <property type="protein sequence ID" value="SDQ97786.1"/>
    <property type="molecule type" value="Genomic_DNA"/>
</dbReference>
<dbReference type="InterPro" id="IPR039424">
    <property type="entry name" value="SBP_5"/>
</dbReference>
<evidence type="ECO:0000313" key="3">
    <source>
        <dbReference type="EMBL" id="SDQ97786.1"/>
    </source>
</evidence>
<dbReference type="InterPro" id="IPR000914">
    <property type="entry name" value="SBP_5_dom"/>
</dbReference>
<feature type="signal peptide" evidence="1">
    <location>
        <begin position="1"/>
        <end position="24"/>
    </location>
</feature>
<dbReference type="Gene3D" id="3.10.105.10">
    <property type="entry name" value="Dipeptide-binding Protein, Domain 3"/>
    <property type="match status" value="1"/>
</dbReference>